<sequence>MKDQEIINLGKSIFGLCFLLGSICLFGFIITRFNEFAFGGYVLLGFGTVINVLIVFGLLIYGAINTRQLNVCLKAVGIIAINIPIAILYAIIGINLL</sequence>
<accession>A0A3G6RYK1</accession>
<dbReference type="AlphaFoldDB" id="A0A3G6RYK1"/>
<organism evidence="3 4">
    <name type="scientific">Chryseobacterium lactis</name>
    <dbReference type="NCBI Taxonomy" id="1241981"/>
    <lineage>
        <taxon>Bacteria</taxon>
        <taxon>Pseudomonadati</taxon>
        <taxon>Bacteroidota</taxon>
        <taxon>Flavobacteriia</taxon>
        <taxon>Flavobacteriales</taxon>
        <taxon>Weeksellaceae</taxon>
        <taxon>Chryseobacterium group</taxon>
        <taxon>Chryseobacterium</taxon>
    </lineage>
</organism>
<keyword evidence="5" id="KW-1185">Reference proteome</keyword>
<evidence type="ECO:0000313" key="4">
    <source>
        <dbReference type="Proteomes" id="UP000236262"/>
    </source>
</evidence>
<feature type="transmembrane region" description="Helical" evidence="1">
    <location>
        <begin position="71"/>
        <end position="92"/>
    </location>
</feature>
<evidence type="ECO:0000313" key="5">
    <source>
        <dbReference type="Proteomes" id="UP000279972"/>
    </source>
</evidence>
<feature type="transmembrane region" description="Helical" evidence="1">
    <location>
        <begin position="12"/>
        <end position="30"/>
    </location>
</feature>
<keyword evidence="1" id="KW-1133">Transmembrane helix</keyword>
<dbReference type="KEGG" id="clac:EG342_08840"/>
<reference evidence="3 4" key="1">
    <citation type="submission" date="2018-01" db="EMBL/GenBank/DDBJ databases">
        <title>Draft genome sequences of Chryseobacterium lactis NCTC11390, Chryseobacterium oncorhynchi 701B-08, and Chryseobacterium viscerum 687B-08.</title>
        <authorList>
            <person name="Jeong J.-J."/>
            <person name="Lee Y.J."/>
            <person name="Park B."/>
            <person name="Choi I.-G."/>
            <person name="Kim K.D."/>
        </authorList>
    </citation>
    <scope>NUCLEOTIDE SEQUENCE [LARGE SCALE GENOMIC DNA]</scope>
    <source>
        <strain evidence="3 4">NCTC11390</strain>
    </source>
</reference>
<dbReference type="OrthoDB" id="1274611at2"/>
<feature type="transmembrane region" description="Helical" evidence="1">
    <location>
        <begin position="36"/>
        <end position="64"/>
    </location>
</feature>
<dbReference type="EMBL" id="CP033924">
    <property type="protein sequence ID" value="AZA82006.1"/>
    <property type="molecule type" value="Genomic_DNA"/>
</dbReference>
<evidence type="ECO:0000313" key="2">
    <source>
        <dbReference type="EMBL" id="AZA82006.1"/>
    </source>
</evidence>
<gene>
    <name evidence="3" type="ORF">C1637_24430</name>
    <name evidence="2" type="ORF">EG342_08840</name>
</gene>
<keyword evidence="1" id="KW-0472">Membrane</keyword>
<reference evidence="2 5" key="2">
    <citation type="submission" date="2018-11" db="EMBL/GenBank/DDBJ databases">
        <title>Proposal to divide the Flavobacteriaceae and reorganize its genera based on Amino Acid Identity values calculated from whole genome sequences.</title>
        <authorList>
            <person name="Nicholson A.C."/>
            <person name="Gulvik C.A."/>
            <person name="Whitney A.M."/>
            <person name="Humrighouse B.W."/>
            <person name="Bell M."/>
            <person name="Holmes B."/>
            <person name="Steigerwalt A.G."/>
            <person name="Villarma A."/>
            <person name="Sheth M."/>
            <person name="Batra D."/>
            <person name="Pryor J."/>
            <person name="Bernardet J.-F."/>
            <person name="Hugo C."/>
            <person name="Kampfer P."/>
            <person name="Newman J."/>
            <person name="McQuiston J.R."/>
        </authorList>
    </citation>
    <scope>NUCLEOTIDE SEQUENCE [LARGE SCALE GENOMIC DNA]</scope>
    <source>
        <strain evidence="2 5">KC_1864</strain>
    </source>
</reference>
<name>A0A3G6RYK1_CHRLC</name>
<proteinExistence type="predicted"/>
<evidence type="ECO:0008006" key="6">
    <source>
        <dbReference type="Google" id="ProtNLM"/>
    </source>
</evidence>
<dbReference type="Proteomes" id="UP000236262">
    <property type="component" value="Unassembled WGS sequence"/>
</dbReference>
<evidence type="ECO:0000313" key="3">
    <source>
        <dbReference type="EMBL" id="PNW11049.1"/>
    </source>
</evidence>
<keyword evidence="1" id="KW-0812">Transmembrane</keyword>
<dbReference type="RefSeq" id="WP_103294263.1">
    <property type="nucleotide sequence ID" value="NZ_CP033924.1"/>
</dbReference>
<protein>
    <recommendedName>
        <fullName evidence="6">Branched-chain amino acid:cation transporter, LIVCS family</fullName>
    </recommendedName>
</protein>
<evidence type="ECO:0000256" key="1">
    <source>
        <dbReference type="SAM" id="Phobius"/>
    </source>
</evidence>
<dbReference type="EMBL" id="PPEH01000016">
    <property type="protein sequence ID" value="PNW11049.1"/>
    <property type="molecule type" value="Genomic_DNA"/>
</dbReference>
<dbReference type="Proteomes" id="UP000279972">
    <property type="component" value="Chromosome"/>
</dbReference>